<evidence type="ECO:0000313" key="11">
    <source>
        <dbReference type="EMBL" id="OWP52963.1"/>
    </source>
</evidence>
<protein>
    <recommendedName>
        <fullName evidence="9">Transport permease protein</fullName>
    </recommendedName>
</protein>
<feature type="domain" description="ABC transmembrane type-2" evidence="10">
    <location>
        <begin position="35"/>
        <end position="253"/>
    </location>
</feature>
<name>A0A246FF52_PSENT</name>
<feature type="transmembrane region" description="Helical" evidence="9">
    <location>
        <begin position="147"/>
        <end position="166"/>
    </location>
</feature>
<dbReference type="PANTHER" id="PTHR30413">
    <property type="entry name" value="INNER MEMBRANE TRANSPORT PERMEASE"/>
    <property type="match status" value="1"/>
</dbReference>
<evidence type="ECO:0000256" key="9">
    <source>
        <dbReference type="RuleBase" id="RU361157"/>
    </source>
</evidence>
<feature type="transmembrane region" description="Helical" evidence="9">
    <location>
        <begin position="37"/>
        <end position="55"/>
    </location>
</feature>
<organism evidence="11 12">
    <name type="scientific">Pseudomonas nitroreducens</name>
    <dbReference type="NCBI Taxonomy" id="46680"/>
    <lineage>
        <taxon>Bacteria</taxon>
        <taxon>Pseudomonadati</taxon>
        <taxon>Pseudomonadota</taxon>
        <taxon>Gammaproteobacteria</taxon>
        <taxon>Pseudomonadales</taxon>
        <taxon>Pseudomonadaceae</taxon>
        <taxon>Pseudomonas</taxon>
    </lineage>
</organism>
<keyword evidence="6 9" id="KW-0812">Transmembrane</keyword>
<accession>A0A246FF52</accession>
<evidence type="ECO:0000313" key="12">
    <source>
        <dbReference type="Proteomes" id="UP000198145"/>
    </source>
</evidence>
<dbReference type="PANTHER" id="PTHR30413:SF8">
    <property type="entry name" value="TRANSPORT PERMEASE PROTEIN"/>
    <property type="match status" value="1"/>
</dbReference>
<dbReference type="EMBL" id="NJBA01000001">
    <property type="protein sequence ID" value="OWP52963.1"/>
    <property type="molecule type" value="Genomic_DNA"/>
</dbReference>
<evidence type="ECO:0000256" key="2">
    <source>
        <dbReference type="ARBA" id="ARBA00007783"/>
    </source>
</evidence>
<feature type="transmembrane region" description="Helical" evidence="9">
    <location>
        <begin position="232"/>
        <end position="251"/>
    </location>
</feature>
<evidence type="ECO:0000259" key="10">
    <source>
        <dbReference type="PROSITE" id="PS51012"/>
    </source>
</evidence>
<dbReference type="InterPro" id="IPR013525">
    <property type="entry name" value="ABC2_TM"/>
</dbReference>
<dbReference type="GO" id="GO:0005886">
    <property type="term" value="C:plasma membrane"/>
    <property type="evidence" value="ECO:0007669"/>
    <property type="project" value="UniProtKB-SubCell"/>
</dbReference>
<dbReference type="Pfam" id="PF01061">
    <property type="entry name" value="ABC2_membrane"/>
    <property type="match status" value="1"/>
</dbReference>
<keyword evidence="5" id="KW-0997">Cell inner membrane</keyword>
<evidence type="ECO:0000256" key="6">
    <source>
        <dbReference type="ARBA" id="ARBA00022692"/>
    </source>
</evidence>
<dbReference type="RefSeq" id="WP_088416341.1">
    <property type="nucleotide sequence ID" value="NZ_NJBA01000001.1"/>
</dbReference>
<keyword evidence="7 9" id="KW-1133">Transmembrane helix</keyword>
<evidence type="ECO:0000256" key="1">
    <source>
        <dbReference type="ARBA" id="ARBA00004429"/>
    </source>
</evidence>
<dbReference type="InterPro" id="IPR047817">
    <property type="entry name" value="ABC2_TM_bact-type"/>
</dbReference>
<evidence type="ECO:0000256" key="7">
    <source>
        <dbReference type="ARBA" id="ARBA00022989"/>
    </source>
</evidence>
<feature type="transmembrane region" description="Helical" evidence="9">
    <location>
        <begin position="61"/>
        <end position="80"/>
    </location>
</feature>
<comment type="subcellular location">
    <subcellularLocation>
        <location evidence="1 9">Cell inner membrane</location>
        <topology evidence="1 9">Multi-pass membrane protein</topology>
    </subcellularLocation>
</comment>
<keyword evidence="8 9" id="KW-0472">Membrane</keyword>
<evidence type="ECO:0000256" key="5">
    <source>
        <dbReference type="ARBA" id="ARBA00022519"/>
    </source>
</evidence>
<dbReference type="STRING" id="46680.GCA_000807755_05009"/>
<evidence type="ECO:0000256" key="4">
    <source>
        <dbReference type="ARBA" id="ARBA00022475"/>
    </source>
</evidence>
<evidence type="ECO:0000256" key="3">
    <source>
        <dbReference type="ARBA" id="ARBA00022448"/>
    </source>
</evidence>
<reference evidence="11 12" key="1">
    <citation type="submission" date="2017-06" db="EMBL/GenBank/DDBJ databases">
        <title>Draft genome of Pseudomonas nitroreducens DF05.</title>
        <authorList>
            <person name="Iyer R."/>
        </authorList>
    </citation>
    <scope>NUCLEOTIDE SEQUENCE [LARGE SCALE GENOMIC DNA]</scope>
    <source>
        <strain evidence="11 12">DF05</strain>
    </source>
</reference>
<dbReference type="GO" id="GO:0015920">
    <property type="term" value="P:lipopolysaccharide transport"/>
    <property type="evidence" value="ECO:0007669"/>
    <property type="project" value="TreeGrafter"/>
</dbReference>
<dbReference type="eggNOG" id="COG1682">
    <property type="taxonomic scope" value="Bacteria"/>
</dbReference>
<dbReference type="Proteomes" id="UP000198145">
    <property type="component" value="Unassembled WGS sequence"/>
</dbReference>
<comment type="similarity">
    <text evidence="2 9">Belongs to the ABC-2 integral membrane protein family.</text>
</comment>
<feature type="transmembrane region" description="Helical" evidence="9">
    <location>
        <begin position="122"/>
        <end position="141"/>
    </location>
</feature>
<evidence type="ECO:0000256" key="8">
    <source>
        <dbReference type="ARBA" id="ARBA00023136"/>
    </source>
</evidence>
<dbReference type="AlphaFoldDB" id="A0A246FF52"/>
<gene>
    <name evidence="11" type="ORF">CEG18_03730</name>
</gene>
<comment type="caution">
    <text evidence="11">The sequence shown here is derived from an EMBL/GenBank/DDBJ whole genome shotgun (WGS) entry which is preliminary data.</text>
</comment>
<dbReference type="GO" id="GO:0140359">
    <property type="term" value="F:ABC-type transporter activity"/>
    <property type="evidence" value="ECO:0007669"/>
    <property type="project" value="InterPro"/>
</dbReference>
<keyword evidence="4 9" id="KW-1003">Cell membrane</keyword>
<proteinExistence type="inferred from homology"/>
<sequence length="263" mass="29623">MRLQLGGGNDIWSAIQISVERARLGLKSESTRTRLGFAWWLIEPLILLVIYYTVFGHLLRIQVENFAVFLIIGVTFWTWFNKSVMNCTDAIYEKKHILEHCRVDPLIFPLTSIFKDLVKESLVVALLLGLLCAIGFTPSWLWLYLPLIMFVQMIITAGCGVFVAGLTPFLPDVRILISSGLQFLMFGSGVFYSKDNIPPQFHLLLDINPLALLLSQYREVLMYGRAPVIEDLLALFCGALALFVLAVLFVAGNRNSYAMALSK</sequence>
<dbReference type="PROSITE" id="PS51012">
    <property type="entry name" value="ABC_TM2"/>
    <property type="match status" value="1"/>
</dbReference>
<keyword evidence="3 9" id="KW-0813">Transport</keyword>
<feature type="transmembrane region" description="Helical" evidence="9">
    <location>
        <begin position="173"/>
        <end position="192"/>
    </location>
</feature>